<dbReference type="EMBL" id="RBKT01000001">
    <property type="protein sequence ID" value="RKR85948.1"/>
    <property type="molecule type" value="Genomic_DNA"/>
</dbReference>
<evidence type="ECO:0000313" key="12">
    <source>
        <dbReference type="Proteomes" id="UP000277671"/>
    </source>
</evidence>
<sequence>MTVMTSVWGELLGSELPVVAAPMAGGPGVPALVAAVTSAGGFAFLAAGYKTPEAMRTEMDQLRRHAIPFGVNVFVPNAVPIDVDAFRRYARDLAAEARPYGIELAADPVVDDDHWNDKIDLLLQDPVPVVSFTFGLPGKAVVSALRRAGSRVLVTVTNEAEARAAREQGVDGLVAQGADAGGHSGTHTPGEPATPVTLERLTGQVVRATGLPVVVAGGVTEARQVRDLIGAGASAVMVGTLLLRTDESGASQPHKDALVDPAFTETVMTHAFTGRPARALRNGFVDRHQAGAPLGYPAVHHLTRPLRAAAVAAGDTDRAHLWAGTGYRRAPAGPARDVVTALASAL</sequence>
<dbReference type="Pfam" id="PF03060">
    <property type="entry name" value="NMO"/>
    <property type="match status" value="1"/>
</dbReference>
<evidence type="ECO:0000256" key="1">
    <source>
        <dbReference type="ARBA" id="ARBA00001917"/>
    </source>
</evidence>
<comment type="cofactor">
    <cofactor evidence="1">
        <name>FMN</name>
        <dbReference type="ChEBI" id="CHEBI:58210"/>
    </cofactor>
</comment>
<evidence type="ECO:0000256" key="6">
    <source>
        <dbReference type="ARBA" id="ARBA00023002"/>
    </source>
</evidence>
<protein>
    <recommendedName>
        <fullName evidence="8">Propionate 3-nitronate monooxygenase</fullName>
    </recommendedName>
</protein>
<comment type="similarity">
    <text evidence="2">Belongs to the nitronate monooxygenase family. NMO class I subfamily.</text>
</comment>
<dbReference type="AlphaFoldDB" id="A0A495JBQ8"/>
<feature type="transmembrane region" description="Helical" evidence="10">
    <location>
        <begin position="29"/>
        <end position="49"/>
    </location>
</feature>
<gene>
    <name evidence="11" type="ORF">BDK92_0166</name>
</gene>
<dbReference type="SUPFAM" id="SSF51412">
    <property type="entry name" value="Inosine monophosphate dehydrogenase (IMPDH)"/>
    <property type="match status" value="1"/>
</dbReference>
<dbReference type="GO" id="GO:0018580">
    <property type="term" value="F:nitronate monooxygenase activity"/>
    <property type="evidence" value="ECO:0007669"/>
    <property type="project" value="InterPro"/>
</dbReference>
<organism evidence="11 12">
    <name type="scientific">Micromonospora pisi</name>
    <dbReference type="NCBI Taxonomy" id="589240"/>
    <lineage>
        <taxon>Bacteria</taxon>
        <taxon>Bacillati</taxon>
        <taxon>Actinomycetota</taxon>
        <taxon>Actinomycetes</taxon>
        <taxon>Micromonosporales</taxon>
        <taxon>Micromonosporaceae</taxon>
        <taxon>Micromonospora</taxon>
    </lineage>
</organism>
<evidence type="ECO:0000313" key="11">
    <source>
        <dbReference type="EMBL" id="RKR85948.1"/>
    </source>
</evidence>
<evidence type="ECO:0000256" key="9">
    <source>
        <dbReference type="ARBA" id="ARBA00049401"/>
    </source>
</evidence>
<keyword evidence="10" id="KW-1133">Transmembrane helix</keyword>
<dbReference type="InterPro" id="IPR004136">
    <property type="entry name" value="NMO"/>
</dbReference>
<name>A0A495JBQ8_9ACTN</name>
<dbReference type="CDD" id="cd04730">
    <property type="entry name" value="NPD_like"/>
    <property type="match status" value="1"/>
</dbReference>
<comment type="catalytic activity">
    <reaction evidence="9">
        <text>3 propionate 3-nitronate + 3 O2 + H2O = 3 3-oxopropanoate + 2 nitrate + nitrite + H2O2 + 3 H(+)</text>
        <dbReference type="Rhea" id="RHEA:57332"/>
        <dbReference type="ChEBI" id="CHEBI:15377"/>
        <dbReference type="ChEBI" id="CHEBI:15378"/>
        <dbReference type="ChEBI" id="CHEBI:15379"/>
        <dbReference type="ChEBI" id="CHEBI:16240"/>
        <dbReference type="ChEBI" id="CHEBI:16301"/>
        <dbReference type="ChEBI" id="CHEBI:17632"/>
        <dbReference type="ChEBI" id="CHEBI:33190"/>
        <dbReference type="ChEBI" id="CHEBI:136067"/>
    </reaction>
</comment>
<keyword evidence="5" id="KW-0288">FMN</keyword>
<accession>A0A495JBQ8</accession>
<reference evidence="11 12" key="1">
    <citation type="submission" date="2018-10" db="EMBL/GenBank/DDBJ databases">
        <title>Sequencing the genomes of 1000 actinobacteria strains.</title>
        <authorList>
            <person name="Klenk H.-P."/>
        </authorList>
    </citation>
    <scope>NUCLEOTIDE SEQUENCE [LARGE SCALE GENOMIC DNA]</scope>
    <source>
        <strain evidence="11 12">DSM 45175</strain>
    </source>
</reference>
<dbReference type="PANTHER" id="PTHR42747:SF3">
    <property type="entry name" value="NITRONATE MONOOXYGENASE-RELATED"/>
    <property type="match status" value="1"/>
</dbReference>
<dbReference type="Proteomes" id="UP000277671">
    <property type="component" value="Unassembled WGS sequence"/>
</dbReference>
<evidence type="ECO:0000256" key="10">
    <source>
        <dbReference type="SAM" id="Phobius"/>
    </source>
</evidence>
<proteinExistence type="inferred from homology"/>
<dbReference type="InterPro" id="IPR013785">
    <property type="entry name" value="Aldolase_TIM"/>
</dbReference>
<keyword evidence="10" id="KW-0812">Transmembrane</keyword>
<evidence type="ECO:0000256" key="3">
    <source>
        <dbReference type="ARBA" id="ARBA00022575"/>
    </source>
</evidence>
<dbReference type="PANTHER" id="PTHR42747">
    <property type="entry name" value="NITRONATE MONOOXYGENASE-RELATED"/>
    <property type="match status" value="1"/>
</dbReference>
<keyword evidence="6" id="KW-0560">Oxidoreductase</keyword>
<dbReference type="Gene3D" id="3.20.20.70">
    <property type="entry name" value="Aldolase class I"/>
    <property type="match status" value="1"/>
</dbReference>
<evidence type="ECO:0000256" key="4">
    <source>
        <dbReference type="ARBA" id="ARBA00022630"/>
    </source>
</evidence>
<keyword evidence="12" id="KW-1185">Reference proteome</keyword>
<comment type="caution">
    <text evidence="11">The sequence shown here is derived from an EMBL/GenBank/DDBJ whole genome shotgun (WGS) entry which is preliminary data.</text>
</comment>
<keyword evidence="4" id="KW-0285">Flavoprotein</keyword>
<evidence type="ECO:0000256" key="2">
    <source>
        <dbReference type="ARBA" id="ARBA00009881"/>
    </source>
</evidence>
<keyword evidence="7" id="KW-0503">Monooxygenase</keyword>
<evidence type="ECO:0000256" key="7">
    <source>
        <dbReference type="ARBA" id="ARBA00023033"/>
    </source>
</evidence>
<keyword evidence="10" id="KW-0472">Membrane</keyword>
<keyword evidence="3" id="KW-0216">Detoxification</keyword>
<evidence type="ECO:0000256" key="8">
    <source>
        <dbReference type="ARBA" id="ARBA00031155"/>
    </source>
</evidence>
<dbReference type="GO" id="GO:0009636">
    <property type="term" value="P:response to toxic substance"/>
    <property type="evidence" value="ECO:0007669"/>
    <property type="project" value="UniProtKB-KW"/>
</dbReference>
<evidence type="ECO:0000256" key="5">
    <source>
        <dbReference type="ARBA" id="ARBA00022643"/>
    </source>
</evidence>